<evidence type="ECO:0000313" key="7">
    <source>
        <dbReference type="Proteomes" id="UP001162060"/>
    </source>
</evidence>
<dbReference type="PANTHER" id="PTHR33343">
    <property type="entry name" value="54S RIBOSOMAL PROTEIN BL35M"/>
    <property type="match status" value="1"/>
</dbReference>
<keyword evidence="2 4" id="KW-0689">Ribosomal protein</keyword>
<dbReference type="EMBL" id="CAKLBY020000035">
    <property type="protein sequence ID" value="CAK7908003.1"/>
    <property type="molecule type" value="Genomic_DNA"/>
</dbReference>
<dbReference type="Gene3D" id="4.10.410.60">
    <property type="match status" value="1"/>
</dbReference>
<dbReference type="InterPro" id="IPR021137">
    <property type="entry name" value="Ribosomal_bL35-like"/>
</dbReference>
<proteinExistence type="inferred from homology"/>
<dbReference type="InterPro" id="IPR037229">
    <property type="entry name" value="Ribosomal_bL35_sf"/>
</dbReference>
<dbReference type="PANTHER" id="PTHR33343:SF1">
    <property type="entry name" value="LARGE RIBOSOMAL SUBUNIT PROTEIN BL35M"/>
    <property type="match status" value="1"/>
</dbReference>
<organism evidence="6 7">
    <name type="scientific">Peronospora matthiolae</name>
    <dbReference type="NCBI Taxonomy" id="2874970"/>
    <lineage>
        <taxon>Eukaryota</taxon>
        <taxon>Sar</taxon>
        <taxon>Stramenopiles</taxon>
        <taxon>Oomycota</taxon>
        <taxon>Peronosporomycetes</taxon>
        <taxon>Peronosporales</taxon>
        <taxon>Peronosporaceae</taxon>
        <taxon>Peronospora</taxon>
    </lineage>
</organism>
<evidence type="ECO:0000256" key="3">
    <source>
        <dbReference type="ARBA" id="ARBA00023274"/>
    </source>
</evidence>
<dbReference type="HAMAP" id="MF_00514">
    <property type="entry name" value="Ribosomal_bL35"/>
    <property type="match status" value="1"/>
</dbReference>
<dbReference type="GO" id="GO:0003735">
    <property type="term" value="F:structural constituent of ribosome"/>
    <property type="evidence" value="ECO:0007669"/>
    <property type="project" value="InterPro"/>
</dbReference>
<evidence type="ECO:0000256" key="4">
    <source>
        <dbReference type="RuleBase" id="RU000568"/>
    </source>
</evidence>
<protein>
    <recommendedName>
        <fullName evidence="4">50S ribosomal protein L35</fullName>
    </recommendedName>
</protein>
<dbReference type="EMBL" id="CAKLBY020000035">
    <property type="protein sequence ID" value="CAK7908658.1"/>
    <property type="molecule type" value="Genomic_DNA"/>
</dbReference>
<evidence type="ECO:0000313" key="6">
    <source>
        <dbReference type="EMBL" id="CAK7908658.1"/>
    </source>
</evidence>
<dbReference type="InterPro" id="IPR001706">
    <property type="entry name" value="Ribosomal_bL35"/>
</dbReference>
<dbReference type="NCBIfam" id="TIGR00001">
    <property type="entry name" value="rpmI_bact"/>
    <property type="match status" value="1"/>
</dbReference>
<dbReference type="InterPro" id="IPR018265">
    <property type="entry name" value="Ribosomal_bL35_CS"/>
</dbReference>
<dbReference type="FunFam" id="4.10.410.60:FF:000001">
    <property type="entry name" value="50S ribosomal protein L35"/>
    <property type="match status" value="1"/>
</dbReference>
<dbReference type="Pfam" id="PF01632">
    <property type="entry name" value="Ribosomal_L35p"/>
    <property type="match status" value="1"/>
</dbReference>
<dbReference type="SUPFAM" id="SSF143034">
    <property type="entry name" value="L35p-like"/>
    <property type="match status" value="1"/>
</dbReference>
<name>A0AAV1TB35_9STRA</name>
<dbReference type="PROSITE" id="PS00936">
    <property type="entry name" value="RIBOSOMAL_L35"/>
    <property type="match status" value="1"/>
</dbReference>
<comment type="similarity">
    <text evidence="1 4">Belongs to the bacterial ribosomal protein bL35 family.</text>
</comment>
<comment type="caution">
    <text evidence="6">The sequence shown here is derived from an EMBL/GenBank/DDBJ whole genome shotgun (WGS) entry which is preliminary data.</text>
</comment>
<evidence type="ECO:0000256" key="1">
    <source>
        <dbReference type="ARBA" id="ARBA00006598"/>
    </source>
</evidence>
<evidence type="ECO:0000256" key="2">
    <source>
        <dbReference type="ARBA" id="ARBA00022980"/>
    </source>
</evidence>
<accession>A0AAV1TB35</accession>
<dbReference type="GO" id="GO:0006412">
    <property type="term" value="P:translation"/>
    <property type="evidence" value="ECO:0007669"/>
    <property type="project" value="InterPro"/>
</dbReference>
<dbReference type="GO" id="GO:0015934">
    <property type="term" value="C:large ribosomal subunit"/>
    <property type="evidence" value="ECO:0007669"/>
    <property type="project" value="TreeGrafter"/>
</dbReference>
<evidence type="ECO:0000313" key="5">
    <source>
        <dbReference type="EMBL" id="CAK7908003.1"/>
    </source>
</evidence>
<dbReference type="Proteomes" id="UP001162060">
    <property type="component" value="Unassembled WGS sequence"/>
</dbReference>
<reference evidence="6" key="1">
    <citation type="submission" date="2024-01" db="EMBL/GenBank/DDBJ databases">
        <authorList>
            <person name="Webb A."/>
        </authorList>
    </citation>
    <scope>NUCLEOTIDE SEQUENCE</scope>
    <source>
        <strain evidence="6">Pm1</strain>
    </source>
</reference>
<dbReference type="PRINTS" id="PR00064">
    <property type="entry name" value="RIBOSOMALL35"/>
</dbReference>
<keyword evidence="3 4" id="KW-0687">Ribonucleoprotein</keyword>
<sequence length="126" mass="14208">MALFRSLARPFRSLHVAAPAISVNSLRFAAASSPAPLVSSRLPTRASIFFPLPHQLQFVRTMGYKLKTKAAVKKRFKVNCNGLVKRAQANKRHIATKKTRERIRRLGKSVFVQGQIRKNVLRMLGK</sequence>
<gene>
    <name evidence="5" type="ORF">PM001_LOCUS3636</name>
    <name evidence="6" type="ORF">PM001_LOCUS3772</name>
</gene>
<dbReference type="AlphaFoldDB" id="A0AAV1TB35"/>